<keyword evidence="4" id="KW-1185">Reference proteome</keyword>
<organism evidence="3 4">
    <name type="scientific">Sporothrix eucalyptigena</name>
    <dbReference type="NCBI Taxonomy" id="1812306"/>
    <lineage>
        <taxon>Eukaryota</taxon>
        <taxon>Fungi</taxon>
        <taxon>Dikarya</taxon>
        <taxon>Ascomycota</taxon>
        <taxon>Pezizomycotina</taxon>
        <taxon>Sordariomycetes</taxon>
        <taxon>Sordariomycetidae</taxon>
        <taxon>Ophiostomatales</taxon>
        <taxon>Ophiostomataceae</taxon>
        <taxon>Sporothrix</taxon>
    </lineage>
</organism>
<dbReference type="InterPro" id="IPR055560">
    <property type="entry name" value="DUF7136"/>
</dbReference>
<keyword evidence="1" id="KW-0732">Signal</keyword>
<feature type="signal peptide" evidence="1">
    <location>
        <begin position="1"/>
        <end position="24"/>
    </location>
</feature>
<feature type="domain" description="DUF7136" evidence="2">
    <location>
        <begin position="30"/>
        <end position="253"/>
    </location>
</feature>
<accession>A0ABP0CDL3</accession>
<evidence type="ECO:0000259" key="2">
    <source>
        <dbReference type="Pfam" id="PF23584"/>
    </source>
</evidence>
<sequence length="288" mass="29861">MLPLGMLTTLAVGTVLQFASPAMAANAVTYPATVELDLVFPRNGSTYSPGPKFPVVFAVQNAPAADSLEFFVEALLHNSSQGLKHTKRIGSLNATGNSAFLPGAPNTFYWSFSTDKLQNETETQWSLAWVALTTNVSDTGKDFSSVNDSVVFFTTKPGAPAADLVALANADAASNSSCSAIVDSSFTYNITGIANITDQDKHRKNITGALKTGAVLSTNIPAANPCAARLDPAAASNIATALNSSSNSTNSSTASQPKKNGSVSVLGRQSSILESAALLAVVGLFVYM</sequence>
<protein>
    <recommendedName>
        <fullName evidence="2">DUF7136 domain-containing protein</fullName>
    </recommendedName>
</protein>
<name>A0ABP0CDL3_9PEZI</name>
<feature type="chain" id="PRO_5045910234" description="DUF7136 domain-containing protein" evidence="1">
    <location>
        <begin position="25"/>
        <end position="288"/>
    </location>
</feature>
<gene>
    <name evidence="3" type="ORF">SEUCBS140593_007489</name>
</gene>
<evidence type="ECO:0000313" key="4">
    <source>
        <dbReference type="Proteomes" id="UP001642482"/>
    </source>
</evidence>
<reference evidence="3 4" key="1">
    <citation type="submission" date="2024-01" db="EMBL/GenBank/DDBJ databases">
        <authorList>
            <person name="Allen C."/>
            <person name="Tagirdzhanova G."/>
        </authorList>
    </citation>
    <scope>NUCLEOTIDE SEQUENCE [LARGE SCALE GENOMIC DNA]</scope>
</reference>
<dbReference type="EMBL" id="CAWUHD010000091">
    <property type="protein sequence ID" value="CAK7230155.1"/>
    <property type="molecule type" value="Genomic_DNA"/>
</dbReference>
<evidence type="ECO:0000256" key="1">
    <source>
        <dbReference type="SAM" id="SignalP"/>
    </source>
</evidence>
<evidence type="ECO:0000313" key="3">
    <source>
        <dbReference type="EMBL" id="CAK7230155.1"/>
    </source>
</evidence>
<comment type="caution">
    <text evidence="3">The sequence shown here is derived from an EMBL/GenBank/DDBJ whole genome shotgun (WGS) entry which is preliminary data.</text>
</comment>
<proteinExistence type="predicted"/>
<dbReference type="Pfam" id="PF23584">
    <property type="entry name" value="DUF7136"/>
    <property type="match status" value="1"/>
</dbReference>
<dbReference type="Proteomes" id="UP001642482">
    <property type="component" value="Unassembled WGS sequence"/>
</dbReference>